<evidence type="ECO:0000256" key="16">
    <source>
        <dbReference type="ARBA" id="ARBA00064436"/>
    </source>
</evidence>
<name>A0A1Z4LQ18_9CYAN</name>
<dbReference type="SUPFAM" id="SSF55073">
    <property type="entry name" value="Nucleotide cyclase"/>
    <property type="match status" value="1"/>
</dbReference>
<dbReference type="PANTHER" id="PTHR11920:SF335">
    <property type="entry name" value="GUANYLATE CYCLASE"/>
    <property type="match status" value="1"/>
</dbReference>
<keyword evidence="7" id="KW-0547">Nucleotide-binding</keyword>
<keyword evidence="21" id="KW-1185">Reference proteome</keyword>
<evidence type="ECO:0000256" key="9">
    <source>
        <dbReference type="ARBA" id="ARBA00022842"/>
    </source>
</evidence>
<keyword evidence="13 17" id="KW-0456">Lyase</keyword>
<evidence type="ECO:0000256" key="2">
    <source>
        <dbReference type="ARBA" id="ARBA00004370"/>
    </source>
</evidence>
<dbReference type="InterPro" id="IPR001054">
    <property type="entry name" value="A/G_cyclase"/>
</dbReference>
<evidence type="ECO:0000256" key="7">
    <source>
        <dbReference type="ARBA" id="ARBA00022741"/>
    </source>
</evidence>
<dbReference type="GO" id="GO:0005886">
    <property type="term" value="C:plasma membrane"/>
    <property type="evidence" value="ECO:0007669"/>
    <property type="project" value="UniProtKB-ARBA"/>
</dbReference>
<reference evidence="20 21" key="1">
    <citation type="submission" date="2017-06" db="EMBL/GenBank/DDBJ databases">
        <title>Genome sequencing of cyanobaciteial culture collection at National Institute for Environmental Studies (NIES).</title>
        <authorList>
            <person name="Hirose Y."/>
            <person name="Shimura Y."/>
            <person name="Fujisawa T."/>
            <person name="Nakamura Y."/>
            <person name="Kawachi M."/>
        </authorList>
    </citation>
    <scope>NUCLEOTIDE SEQUENCE [LARGE SCALE GENOMIC DNA]</scope>
    <source>
        <strain evidence="20 21">NIES-267</strain>
    </source>
</reference>
<comment type="subunit">
    <text evidence="16">Homodimer. Can also exist as monomer.</text>
</comment>
<keyword evidence="6" id="KW-0479">Metal-binding</keyword>
<evidence type="ECO:0000313" key="21">
    <source>
        <dbReference type="Proteomes" id="UP000218418"/>
    </source>
</evidence>
<evidence type="ECO:0000256" key="3">
    <source>
        <dbReference type="ARBA" id="ARBA00012201"/>
    </source>
</evidence>
<dbReference type="GO" id="GO:0006171">
    <property type="term" value="P:cAMP biosynthetic process"/>
    <property type="evidence" value="ECO:0007669"/>
    <property type="project" value="UniProtKB-KW"/>
</dbReference>
<evidence type="ECO:0000256" key="15">
    <source>
        <dbReference type="ARBA" id="ARBA00032637"/>
    </source>
</evidence>
<evidence type="ECO:0000256" key="8">
    <source>
        <dbReference type="ARBA" id="ARBA00022840"/>
    </source>
</evidence>
<organism evidence="20 21">
    <name type="scientific">Calothrix parasitica NIES-267</name>
    <dbReference type="NCBI Taxonomy" id="1973488"/>
    <lineage>
        <taxon>Bacteria</taxon>
        <taxon>Bacillati</taxon>
        <taxon>Cyanobacteriota</taxon>
        <taxon>Cyanophyceae</taxon>
        <taxon>Nostocales</taxon>
        <taxon>Calotrichaceae</taxon>
        <taxon>Calothrix</taxon>
    </lineage>
</organism>
<keyword evidence="10 18" id="KW-1133">Transmembrane helix</keyword>
<evidence type="ECO:0000256" key="12">
    <source>
        <dbReference type="ARBA" id="ARBA00023136"/>
    </source>
</evidence>
<feature type="transmembrane region" description="Helical" evidence="18">
    <location>
        <begin position="198"/>
        <end position="216"/>
    </location>
</feature>
<dbReference type="PROSITE" id="PS50125">
    <property type="entry name" value="GUANYLATE_CYCLASE_2"/>
    <property type="match status" value="1"/>
</dbReference>
<keyword evidence="8" id="KW-0067">ATP-binding</keyword>
<dbReference type="PROSITE" id="PS00452">
    <property type="entry name" value="GUANYLATE_CYCLASE_1"/>
    <property type="match status" value="1"/>
</dbReference>
<dbReference type="InterPro" id="IPR050401">
    <property type="entry name" value="Cyclic_nucleotide_synthase"/>
</dbReference>
<accession>A0A1Z4LQ18</accession>
<evidence type="ECO:0000256" key="17">
    <source>
        <dbReference type="RuleBase" id="RU000405"/>
    </source>
</evidence>
<dbReference type="FunFam" id="3.30.70.1230:FF:000033">
    <property type="entry name" value="Adenylate cyclase"/>
    <property type="match status" value="1"/>
</dbReference>
<evidence type="ECO:0000259" key="19">
    <source>
        <dbReference type="PROSITE" id="PS50125"/>
    </source>
</evidence>
<evidence type="ECO:0000313" key="20">
    <source>
        <dbReference type="EMBL" id="BAY83335.1"/>
    </source>
</evidence>
<evidence type="ECO:0000256" key="13">
    <source>
        <dbReference type="ARBA" id="ARBA00023239"/>
    </source>
</evidence>
<feature type="transmembrane region" description="Helical" evidence="18">
    <location>
        <begin position="16"/>
        <end position="37"/>
    </location>
</feature>
<dbReference type="Gene3D" id="3.30.70.1230">
    <property type="entry name" value="Nucleotide cyclase"/>
    <property type="match status" value="1"/>
</dbReference>
<comment type="similarity">
    <text evidence="17">Belongs to the adenylyl cyclase class-4/guanylyl cyclase family.</text>
</comment>
<dbReference type="InterPro" id="IPR018297">
    <property type="entry name" value="A/G_cyclase_CS"/>
</dbReference>
<keyword evidence="5 18" id="KW-0812">Transmembrane</keyword>
<protein>
    <recommendedName>
        <fullName evidence="4">Adenylate cyclase</fullName>
        <ecNumber evidence="3">4.6.1.1</ecNumber>
    </recommendedName>
    <alternativeName>
        <fullName evidence="14">ATP pyrophosphate-lyase</fullName>
    </alternativeName>
    <alternativeName>
        <fullName evidence="15">Adenylyl cyclase</fullName>
    </alternativeName>
</protein>
<keyword evidence="11" id="KW-0115">cAMP biosynthesis</keyword>
<evidence type="ECO:0000256" key="4">
    <source>
        <dbReference type="ARBA" id="ARBA00021420"/>
    </source>
</evidence>
<comment type="catalytic activity">
    <reaction evidence="1">
        <text>ATP = 3',5'-cyclic AMP + diphosphate</text>
        <dbReference type="Rhea" id="RHEA:15389"/>
        <dbReference type="ChEBI" id="CHEBI:30616"/>
        <dbReference type="ChEBI" id="CHEBI:33019"/>
        <dbReference type="ChEBI" id="CHEBI:58165"/>
        <dbReference type="EC" id="4.6.1.1"/>
    </reaction>
</comment>
<dbReference type="Pfam" id="PF00211">
    <property type="entry name" value="Guanylate_cyc"/>
    <property type="match status" value="1"/>
</dbReference>
<dbReference type="EC" id="4.6.1.1" evidence="3"/>
<evidence type="ECO:0000256" key="1">
    <source>
        <dbReference type="ARBA" id="ARBA00001593"/>
    </source>
</evidence>
<dbReference type="GO" id="GO:0005524">
    <property type="term" value="F:ATP binding"/>
    <property type="evidence" value="ECO:0007669"/>
    <property type="project" value="UniProtKB-KW"/>
</dbReference>
<sequence length="449" mass="50733">MITIDKQQKSPTHRLTIRYISSLAVIACLSITGQVIIQRLLSQQRVDVEVVSNVQRQQLLSQRLAKLALALKVTEYKQDNTNTQSIVKDFEETIVEWETIERNLQQLETSMNVSAGRSTNIRNIIEEIHPNCKKMLDAAKELLSTRQSGRTQPRLMLSQPLRQITASERQFEKQVDKAILEYNQYTTAAVTELKHIEIALLALTLLVLILEGVLIFRPAVEKLRTTFNQLTEEQKKSEHLLLNILPETVANRLKEQPTTIAEAFAEATVLFADIVGFTQLSTQVSPQELVALLNRIFSAFDELAEKHGLEKIKTIGDAYMVVGGLPSPREDHAEAIIEMALDMQQAINQFNIETNYNCSIRIGINTGPVVAGVIGIKKFIYDLWGDTVNIASRMESHGIPGNIQLSQSTYEQVKDIFQDKFKDEYKLESRGLIEVKGKGEMQTYLVKQI</sequence>
<keyword evidence="12 18" id="KW-0472">Membrane</keyword>
<dbReference type="CDD" id="cd07302">
    <property type="entry name" value="CHD"/>
    <property type="match status" value="1"/>
</dbReference>
<dbReference type="GO" id="GO:0046872">
    <property type="term" value="F:metal ion binding"/>
    <property type="evidence" value="ECO:0007669"/>
    <property type="project" value="UniProtKB-KW"/>
</dbReference>
<gene>
    <name evidence="20" type="ORF">NIES267_28220</name>
</gene>
<dbReference type="SMART" id="SM00044">
    <property type="entry name" value="CYCc"/>
    <property type="match status" value="1"/>
</dbReference>
<keyword evidence="9" id="KW-0460">Magnesium</keyword>
<dbReference type="EMBL" id="AP018227">
    <property type="protein sequence ID" value="BAY83335.1"/>
    <property type="molecule type" value="Genomic_DNA"/>
</dbReference>
<evidence type="ECO:0000256" key="6">
    <source>
        <dbReference type="ARBA" id="ARBA00022723"/>
    </source>
</evidence>
<dbReference type="GO" id="GO:0004016">
    <property type="term" value="F:adenylate cyclase activity"/>
    <property type="evidence" value="ECO:0007669"/>
    <property type="project" value="UniProtKB-EC"/>
</dbReference>
<evidence type="ECO:0000256" key="5">
    <source>
        <dbReference type="ARBA" id="ARBA00022692"/>
    </source>
</evidence>
<dbReference type="InterPro" id="IPR029787">
    <property type="entry name" value="Nucleotide_cyclase"/>
</dbReference>
<dbReference type="AlphaFoldDB" id="A0A1Z4LQ18"/>
<comment type="subcellular location">
    <subcellularLocation>
        <location evidence="2">Membrane</location>
    </subcellularLocation>
</comment>
<dbReference type="Proteomes" id="UP000218418">
    <property type="component" value="Chromosome"/>
</dbReference>
<evidence type="ECO:0000256" key="14">
    <source>
        <dbReference type="ARBA" id="ARBA00032597"/>
    </source>
</evidence>
<dbReference type="OrthoDB" id="315417at2"/>
<dbReference type="GO" id="GO:0035556">
    <property type="term" value="P:intracellular signal transduction"/>
    <property type="evidence" value="ECO:0007669"/>
    <property type="project" value="InterPro"/>
</dbReference>
<dbReference type="PANTHER" id="PTHR11920">
    <property type="entry name" value="GUANYLYL CYCLASE"/>
    <property type="match status" value="1"/>
</dbReference>
<proteinExistence type="inferred from homology"/>
<feature type="domain" description="Guanylate cyclase" evidence="19">
    <location>
        <begin position="268"/>
        <end position="395"/>
    </location>
</feature>
<evidence type="ECO:0000256" key="11">
    <source>
        <dbReference type="ARBA" id="ARBA00022998"/>
    </source>
</evidence>
<evidence type="ECO:0000256" key="18">
    <source>
        <dbReference type="SAM" id="Phobius"/>
    </source>
</evidence>
<evidence type="ECO:0000256" key="10">
    <source>
        <dbReference type="ARBA" id="ARBA00022989"/>
    </source>
</evidence>